<dbReference type="PROSITE" id="PS00012">
    <property type="entry name" value="PHOSPHOPANTETHEINE"/>
    <property type="match status" value="1"/>
</dbReference>
<name>A0A4Y3WIN9_NITWI</name>
<dbReference type="Proteomes" id="UP000318825">
    <property type="component" value="Unassembled WGS sequence"/>
</dbReference>
<dbReference type="GO" id="GO:0044550">
    <property type="term" value="P:secondary metabolite biosynthetic process"/>
    <property type="evidence" value="ECO:0007669"/>
    <property type="project" value="TreeGrafter"/>
</dbReference>
<dbReference type="InterPro" id="IPR006162">
    <property type="entry name" value="Ppantetheine_attach_site"/>
</dbReference>
<dbReference type="InterPro" id="IPR045851">
    <property type="entry name" value="AMP-bd_C_sf"/>
</dbReference>
<keyword evidence="2" id="KW-0596">Phosphopantetheine</keyword>
<keyword evidence="3" id="KW-0597">Phosphoprotein</keyword>
<dbReference type="SUPFAM" id="SSF53474">
    <property type="entry name" value="alpha/beta-Hydrolases"/>
    <property type="match status" value="1"/>
</dbReference>
<dbReference type="Pfam" id="PF00975">
    <property type="entry name" value="Thioesterase"/>
    <property type="match status" value="1"/>
</dbReference>
<dbReference type="PROSITE" id="PS50075">
    <property type="entry name" value="CARRIER"/>
    <property type="match status" value="1"/>
</dbReference>
<dbReference type="GO" id="GO:0005737">
    <property type="term" value="C:cytoplasm"/>
    <property type="evidence" value="ECO:0007669"/>
    <property type="project" value="TreeGrafter"/>
</dbReference>
<gene>
    <name evidence="5" type="ORF">NWI01_30980</name>
</gene>
<reference evidence="5 6" key="1">
    <citation type="submission" date="2019-06" db="EMBL/GenBank/DDBJ databases">
        <title>Whole genome shotgun sequence of Nitrobacter winogradskyi NBRC 14297.</title>
        <authorList>
            <person name="Hosoyama A."/>
            <person name="Uohara A."/>
            <person name="Ohji S."/>
            <person name="Ichikawa N."/>
        </authorList>
    </citation>
    <scope>NUCLEOTIDE SEQUENCE [LARGE SCALE GENOMIC DNA]</scope>
    <source>
        <strain evidence="5 6">NBRC 14297</strain>
    </source>
</reference>
<evidence type="ECO:0000256" key="3">
    <source>
        <dbReference type="ARBA" id="ARBA00022553"/>
    </source>
</evidence>
<evidence type="ECO:0000259" key="4">
    <source>
        <dbReference type="PROSITE" id="PS50075"/>
    </source>
</evidence>
<evidence type="ECO:0000256" key="2">
    <source>
        <dbReference type="ARBA" id="ARBA00022450"/>
    </source>
</evidence>
<accession>A0A4Y3WIN9</accession>
<dbReference type="Pfam" id="PF00550">
    <property type="entry name" value="PP-binding"/>
    <property type="match status" value="1"/>
</dbReference>
<dbReference type="InterPro" id="IPR029058">
    <property type="entry name" value="AB_hydrolase_fold"/>
</dbReference>
<dbReference type="PANTHER" id="PTHR45527:SF1">
    <property type="entry name" value="FATTY ACID SYNTHASE"/>
    <property type="match status" value="1"/>
</dbReference>
<dbReference type="Gene3D" id="3.30.300.30">
    <property type="match status" value="1"/>
</dbReference>
<comment type="cofactor">
    <cofactor evidence="1">
        <name>pantetheine 4'-phosphate</name>
        <dbReference type="ChEBI" id="CHEBI:47942"/>
    </cofactor>
</comment>
<evidence type="ECO:0000313" key="5">
    <source>
        <dbReference type="EMBL" id="GEC17206.1"/>
    </source>
</evidence>
<dbReference type="PANTHER" id="PTHR45527">
    <property type="entry name" value="NONRIBOSOMAL PEPTIDE SYNTHETASE"/>
    <property type="match status" value="1"/>
</dbReference>
<dbReference type="SUPFAM" id="SSF47336">
    <property type="entry name" value="ACP-like"/>
    <property type="match status" value="1"/>
</dbReference>
<evidence type="ECO:0000313" key="6">
    <source>
        <dbReference type="Proteomes" id="UP000318825"/>
    </source>
</evidence>
<dbReference type="SUPFAM" id="SSF56801">
    <property type="entry name" value="Acetyl-CoA synthetase-like"/>
    <property type="match status" value="1"/>
</dbReference>
<dbReference type="GO" id="GO:0043041">
    <property type="term" value="P:amino acid activation for nonribosomal peptide biosynthetic process"/>
    <property type="evidence" value="ECO:0007669"/>
    <property type="project" value="TreeGrafter"/>
</dbReference>
<dbReference type="FunFam" id="1.10.1200.10:FF:000005">
    <property type="entry name" value="Nonribosomal peptide synthetase 1"/>
    <property type="match status" value="1"/>
</dbReference>
<dbReference type="Gene3D" id="1.10.1200.10">
    <property type="entry name" value="ACP-like"/>
    <property type="match status" value="1"/>
</dbReference>
<feature type="domain" description="Carrier" evidence="4">
    <location>
        <begin position="37"/>
        <end position="112"/>
    </location>
</feature>
<organism evidence="5 6">
    <name type="scientific">Nitrobacter winogradskyi</name>
    <name type="common">Nitrobacter agilis</name>
    <dbReference type="NCBI Taxonomy" id="913"/>
    <lineage>
        <taxon>Bacteria</taxon>
        <taxon>Pseudomonadati</taxon>
        <taxon>Pseudomonadota</taxon>
        <taxon>Alphaproteobacteria</taxon>
        <taxon>Hyphomicrobiales</taxon>
        <taxon>Nitrobacteraceae</taxon>
        <taxon>Nitrobacter</taxon>
    </lineage>
</organism>
<sequence>MIPRHILRLDSLPLSPNGKLDRQALPAIDLVTKDYVAPSNEIERRLVGIWQDLLKLDQVGVTDNFFELGGDSILAMMLVACAGQAGIEGMTTGVVLTHQSIRELAAATSQKSIGAAVVLRRTGDRPPILCLHPFQGRVDSYVPVAKQVLIRHPVIGFEARWLRDPLFLEQSVESVVSEYAEYVRSRVDTSSGCFVIGWSWGGLLAYELAAQLDASRIPVHFAGVVDVYDLSTQVDSYVAKRAQRDEQNASEAFFEHIGASQFHLLWVSLLERLSEYERSVLLLYYAETKSHWTATRTDDIWSSHEYRTIVLFNRIHITRRYTLKPSTLTVKPWSAADSGGASGAVDWTCYSSATLPTTVIRNASHSTVIRSPEFFESLRLEIDEALSAASGGVRAGHSPLVPEPTLSSP</sequence>
<dbReference type="InterPro" id="IPR001031">
    <property type="entry name" value="Thioesterase"/>
</dbReference>
<dbReference type="Gene3D" id="3.40.50.1820">
    <property type="entry name" value="alpha/beta hydrolase"/>
    <property type="match status" value="1"/>
</dbReference>
<dbReference type="EMBL" id="BJNF01000093">
    <property type="protein sequence ID" value="GEC17206.1"/>
    <property type="molecule type" value="Genomic_DNA"/>
</dbReference>
<evidence type="ECO:0000256" key="1">
    <source>
        <dbReference type="ARBA" id="ARBA00001957"/>
    </source>
</evidence>
<dbReference type="InterPro" id="IPR036736">
    <property type="entry name" value="ACP-like_sf"/>
</dbReference>
<dbReference type="AlphaFoldDB" id="A0A4Y3WIN9"/>
<dbReference type="OrthoDB" id="9770470at2"/>
<comment type="caution">
    <text evidence="5">The sequence shown here is derived from an EMBL/GenBank/DDBJ whole genome shotgun (WGS) entry which is preliminary data.</text>
</comment>
<dbReference type="InterPro" id="IPR009081">
    <property type="entry name" value="PP-bd_ACP"/>
</dbReference>
<protein>
    <recommendedName>
        <fullName evidence="4">Carrier domain-containing protein</fullName>
    </recommendedName>
</protein>
<dbReference type="GO" id="GO:0031177">
    <property type="term" value="F:phosphopantetheine binding"/>
    <property type="evidence" value="ECO:0007669"/>
    <property type="project" value="TreeGrafter"/>
</dbReference>
<proteinExistence type="predicted"/>